<name>A0A0G9MR55_9SPHN</name>
<dbReference type="GO" id="GO:0000160">
    <property type="term" value="P:phosphorelay signal transduction system"/>
    <property type="evidence" value="ECO:0007669"/>
    <property type="project" value="InterPro"/>
</dbReference>
<comment type="caution">
    <text evidence="3">The sequence shown here is derived from an EMBL/GenBank/DDBJ whole genome shotgun (WGS) entry which is preliminary data.</text>
</comment>
<dbReference type="PATRIC" id="fig|502682.8.peg.730"/>
<sequence>MAHILVVDDDDILAENAARILIDAGHACGWVSDAKSAFEVLGKRRPDLVLLDQNMPGESGNSLLRRLRNSPRFYDLPIAMLTAVTGLKEEQIALYNGAQDYIRKPFSEKMLVFRVNQILKSRAERGKHRTLDEEVGVHRSASDTDRMSSVLQRLL</sequence>
<accession>A0A0G9MR55</accession>
<dbReference type="PANTHER" id="PTHR44591:SF3">
    <property type="entry name" value="RESPONSE REGULATORY DOMAIN-CONTAINING PROTEIN"/>
    <property type="match status" value="1"/>
</dbReference>
<dbReference type="RefSeq" id="WP_047005934.1">
    <property type="nucleotide sequence ID" value="NZ_CP018097.1"/>
</dbReference>
<dbReference type="SUPFAM" id="SSF52172">
    <property type="entry name" value="CheY-like"/>
    <property type="match status" value="1"/>
</dbReference>
<dbReference type="AlphaFoldDB" id="A0A0G9MR55"/>
<dbReference type="SMART" id="SM00448">
    <property type="entry name" value="REC"/>
    <property type="match status" value="1"/>
</dbReference>
<dbReference type="Gene3D" id="3.40.50.2300">
    <property type="match status" value="1"/>
</dbReference>
<keyword evidence="3" id="KW-0418">Kinase</keyword>
<dbReference type="InterPro" id="IPR011006">
    <property type="entry name" value="CheY-like_superfamily"/>
</dbReference>
<feature type="region of interest" description="Disordered" evidence="2">
    <location>
        <begin position="134"/>
        <end position="155"/>
    </location>
</feature>
<feature type="compositionally biased region" description="Basic and acidic residues" evidence="2">
    <location>
        <begin position="134"/>
        <end position="146"/>
    </location>
</feature>
<organism evidence="3 4">
    <name type="scientific">Aurantiacibacter gangjinensis</name>
    <dbReference type="NCBI Taxonomy" id="502682"/>
    <lineage>
        <taxon>Bacteria</taxon>
        <taxon>Pseudomonadati</taxon>
        <taxon>Pseudomonadota</taxon>
        <taxon>Alphaproteobacteria</taxon>
        <taxon>Sphingomonadales</taxon>
        <taxon>Erythrobacteraceae</taxon>
        <taxon>Aurantiacibacter</taxon>
    </lineage>
</organism>
<dbReference type="STRING" id="502682.BMF35_a2139"/>
<dbReference type="InterPro" id="IPR050595">
    <property type="entry name" value="Bact_response_regulator"/>
</dbReference>
<gene>
    <name evidence="3" type="ORF">AAW01_03575</name>
</gene>
<dbReference type="EMBL" id="LBHC01000001">
    <property type="protein sequence ID" value="KLE33084.1"/>
    <property type="molecule type" value="Genomic_DNA"/>
</dbReference>
<keyword evidence="4" id="KW-1185">Reference proteome</keyword>
<dbReference type="PROSITE" id="PS50110">
    <property type="entry name" value="RESPONSE_REGULATORY"/>
    <property type="match status" value="1"/>
</dbReference>
<evidence type="ECO:0000313" key="4">
    <source>
        <dbReference type="Proteomes" id="UP000053070"/>
    </source>
</evidence>
<dbReference type="KEGG" id="egn:BMF35_a2139"/>
<proteinExistence type="predicted"/>
<evidence type="ECO:0000256" key="1">
    <source>
        <dbReference type="ARBA" id="ARBA00022553"/>
    </source>
</evidence>
<evidence type="ECO:0000256" key="2">
    <source>
        <dbReference type="SAM" id="MobiDB-lite"/>
    </source>
</evidence>
<keyword evidence="1" id="KW-0597">Phosphoprotein</keyword>
<dbReference type="GO" id="GO:0016301">
    <property type="term" value="F:kinase activity"/>
    <property type="evidence" value="ECO:0007669"/>
    <property type="project" value="UniProtKB-KW"/>
</dbReference>
<reference evidence="3 4" key="1">
    <citation type="submission" date="2015-04" db="EMBL/GenBank/DDBJ databases">
        <title>The draft genome sequence of Erythrobacr gangjinensis K7-2.</title>
        <authorList>
            <person name="Zhuang L."/>
            <person name="Liu Y."/>
            <person name="Shao Z."/>
        </authorList>
    </citation>
    <scope>NUCLEOTIDE SEQUENCE [LARGE SCALE GENOMIC DNA]</scope>
    <source>
        <strain evidence="3 4">K7-2</strain>
    </source>
</reference>
<evidence type="ECO:0000313" key="3">
    <source>
        <dbReference type="EMBL" id="KLE33084.1"/>
    </source>
</evidence>
<keyword evidence="3" id="KW-0808">Transferase</keyword>
<dbReference type="OrthoDB" id="9786548at2"/>
<protein>
    <submittedName>
        <fullName evidence="3">Histidine kinase</fullName>
    </submittedName>
</protein>
<dbReference type="Pfam" id="PF00072">
    <property type="entry name" value="Response_reg"/>
    <property type="match status" value="1"/>
</dbReference>
<dbReference type="Proteomes" id="UP000053070">
    <property type="component" value="Unassembled WGS sequence"/>
</dbReference>
<dbReference type="InterPro" id="IPR001789">
    <property type="entry name" value="Sig_transdc_resp-reg_receiver"/>
</dbReference>
<dbReference type="PANTHER" id="PTHR44591">
    <property type="entry name" value="STRESS RESPONSE REGULATOR PROTEIN 1"/>
    <property type="match status" value="1"/>
</dbReference>